<reference evidence="3" key="1">
    <citation type="submission" date="2012-06" db="EMBL/GenBank/DDBJ databases">
        <title>The complete genome of Belliella baltica DSM 15883.</title>
        <authorList>
            <person name="Lucas S."/>
            <person name="Copeland A."/>
            <person name="Lapidus A."/>
            <person name="Goodwin L."/>
            <person name="Pitluck S."/>
            <person name="Peters L."/>
            <person name="Mikhailova N."/>
            <person name="Davenport K."/>
            <person name="Kyrpides N."/>
            <person name="Mavromatis K."/>
            <person name="Pagani I."/>
            <person name="Ivanova N."/>
            <person name="Ovchinnikova G."/>
            <person name="Zeytun A."/>
            <person name="Detter J.C."/>
            <person name="Han C."/>
            <person name="Land M."/>
            <person name="Hauser L."/>
            <person name="Markowitz V."/>
            <person name="Cheng J.-F."/>
            <person name="Hugenholtz P."/>
            <person name="Woyke T."/>
            <person name="Wu D."/>
            <person name="Tindall B."/>
            <person name="Pomrenke H."/>
            <person name="Brambilla E."/>
            <person name="Klenk H.-P."/>
            <person name="Eisen J.A."/>
        </authorList>
    </citation>
    <scope>NUCLEOTIDE SEQUENCE [LARGE SCALE GENOMIC DNA]</scope>
    <source>
        <strain evidence="3">DSM 15883 / CIP 108006 / LMG 21964 / BA134</strain>
    </source>
</reference>
<evidence type="ECO:0000256" key="1">
    <source>
        <dbReference type="SAM" id="Phobius"/>
    </source>
</evidence>
<dbReference type="Proteomes" id="UP000006050">
    <property type="component" value="Chromosome"/>
</dbReference>
<dbReference type="AlphaFoldDB" id="I3Z847"/>
<dbReference type="STRING" id="866536.Belba_2884"/>
<dbReference type="EMBL" id="CP003281">
    <property type="protein sequence ID" value="AFL85415.1"/>
    <property type="molecule type" value="Genomic_DNA"/>
</dbReference>
<feature type="transmembrane region" description="Helical" evidence="1">
    <location>
        <begin position="6"/>
        <end position="24"/>
    </location>
</feature>
<dbReference type="HOGENOM" id="CLU_2632445_0_0_10"/>
<gene>
    <name evidence="2" type="ordered locus">Belba_2884</name>
</gene>
<protein>
    <submittedName>
        <fullName evidence="2">Uncharacterized protein</fullName>
    </submittedName>
</protein>
<keyword evidence="1" id="KW-0472">Membrane</keyword>
<dbReference type="KEGG" id="bbd:Belba_2884"/>
<name>I3Z847_BELBD</name>
<sequence length="70" mass="8259">METLFTLSFLTLIYGLAFLSLVPEKYIKKLSHVFHHKQVPEYRKFSLEGSIFLCFLFGYMCASAMTYFFI</sequence>
<proteinExistence type="predicted"/>
<accession>I3Z847</accession>
<evidence type="ECO:0000313" key="2">
    <source>
        <dbReference type="EMBL" id="AFL85415.1"/>
    </source>
</evidence>
<organism evidence="2 3">
    <name type="scientific">Belliella baltica (strain DSM 15883 / CIP 108006 / LMG 21964 / BA134)</name>
    <dbReference type="NCBI Taxonomy" id="866536"/>
    <lineage>
        <taxon>Bacteria</taxon>
        <taxon>Pseudomonadati</taxon>
        <taxon>Bacteroidota</taxon>
        <taxon>Cytophagia</taxon>
        <taxon>Cytophagales</taxon>
        <taxon>Cyclobacteriaceae</taxon>
        <taxon>Belliella</taxon>
    </lineage>
</organism>
<keyword evidence="1" id="KW-1133">Transmembrane helix</keyword>
<keyword evidence="1" id="KW-0812">Transmembrane</keyword>
<keyword evidence="3" id="KW-1185">Reference proteome</keyword>
<evidence type="ECO:0000313" key="3">
    <source>
        <dbReference type="Proteomes" id="UP000006050"/>
    </source>
</evidence>
<feature type="transmembrane region" description="Helical" evidence="1">
    <location>
        <begin position="45"/>
        <end position="69"/>
    </location>
</feature>